<name>A0A8G0L9L5_9HYPO</name>
<dbReference type="EMBL" id="CP075865">
    <property type="protein sequence ID" value="QYS95615.1"/>
    <property type="molecule type" value="Genomic_DNA"/>
</dbReference>
<proteinExistence type="predicted"/>
<gene>
    <name evidence="1" type="ORF">H0G86_002896</name>
</gene>
<evidence type="ECO:0000313" key="1">
    <source>
        <dbReference type="EMBL" id="QYS95615.1"/>
    </source>
</evidence>
<sequence length="145" mass="16770">MRDPVQDILQVPAFETYHVSVRGVCQRQFSLSISEVTSQYMYLRVISDKRPYCSLARSLPVHRPDYCTGLHIGQPEDILYRAYRTAVIQLGLLTSPSAEEEDFAYVRRLERNLLDHLPHVERQLSEEVERVAQLSDEGLHAGELW</sequence>
<dbReference type="AlphaFoldDB" id="A0A8G0L9L5"/>
<keyword evidence="2" id="KW-1185">Reference proteome</keyword>
<organism evidence="1 2">
    <name type="scientific">Trichoderma simmonsii</name>
    <dbReference type="NCBI Taxonomy" id="1491479"/>
    <lineage>
        <taxon>Eukaryota</taxon>
        <taxon>Fungi</taxon>
        <taxon>Dikarya</taxon>
        <taxon>Ascomycota</taxon>
        <taxon>Pezizomycotina</taxon>
        <taxon>Sordariomycetes</taxon>
        <taxon>Hypocreomycetidae</taxon>
        <taxon>Hypocreales</taxon>
        <taxon>Hypocreaceae</taxon>
        <taxon>Trichoderma</taxon>
    </lineage>
</organism>
<evidence type="ECO:0000313" key="2">
    <source>
        <dbReference type="Proteomes" id="UP000826661"/>
    </source>
</evidence>
<dbReference type="Proteomes" id="UP000826661">
    <property type="component" value="Chromosome II"/>
</dbReference>
<accession>A0A8G0L9L5</accession>
<protein>
    <submittedName>
        <fullName evidence="1">Uncharacterized protein</fullName>
    </submittedName>
</protein>
<reference evidence="1 2" key="1">
    <citation type="journal article" date="2021" name="BMC Genomics">
        <title>Telomere-to-telomere genome assembly of asparaginase-producing Trichoderma simmonsii.</title>
        <authorList>
            <person name="Chung D."/>
            <person name="Kwon Y.M."/>
            <person name="Yang Y."/>
        </authorList>
    </citation>
    <scope>NUCLEOTIDE SEQUENCE [LARGE SCALE GENOMIC DNA]</scope>
    <source>
        <strain evidence="1 2">GH-Sj1</strain>
    </source>
</reference>